<gene>
    <name evidence="2" type="primary">18</name>
    <name evidence="2" type="ORF">SEA_BIGBUBBA_18</name>
</gene>
<proteinExistence type="predicted"/>
<organism evidence="2">
    <name type="scientific">Mycobacterium Phage BigBubba</name>
    <dbReference type="NCBI Taxonomy" id="3158890"/>
    <lineage>
        <taxon>Viruses</taxon>
        <taxon>Duplodnaviria</taxon>
        <taxon>Heunggongvirae</taxon>
        <taxon>Uroviricota</taxon>
        <taxon>Caudoviricetes</taxon>
    </lineage>
</organism>
<evidence type="ECO:0000256" key="1">
    <source>
        <dbReference type="SAM" id="MobiDB-lite"/>
    </source>
</evidence>
<dbReference type="EMBL" id="PP750964">
    <property type="protein sequence ID" value="XCH43391.1"/>
    <property type="molecule type" value="Genomic_DNA"/>
</dbReference>
<reference evidence="2" key="1">
    <citation type="submission" date="2024-04" db="EMBL/GenBank/DDBJ databases">
        <authorList>
            <person name="Gooden G.S."/>
            <person name="Blackledge A.J."/>
            <person name="Bucks M.H."/>
            <person name="Fulkerson J.T."/>
            <person name="Gachagua C."/>
            <person name="Grogan E.K."/>
            <person name="Hanson H."/>
            <person name="Johnston G.N."/>
            <person name="Oak L.M."/>
            <person name="Oller G.J."/>
            <person name="Roth H.C."/>
            <person name="King R.A."/>
            <person name="Heard W.N."/>
            <person name="Rinehart C.A."/>
            <person name="Ko C."/>
            <person name="Russell D.A."/>
            <person name="Jacobs-Sera D."/>
            <person name="Hatfull G.F."/>
        </authorList>
    </citation>
    <scope>NUCLEOTIDE SEQUENCE</scope>
</reference>
<name>A0AAU8GQN6_9CAUD</name>
<accession>A0AAU8GQN6</accession>
<sequence>MSELWTGLYQGNADRIRKWLYGSVLIRDWKPDGSTSLADFTPFDPTDGNLKDTLLSEDFPGGRFYEIGAITEDGVEFNPKFSTDDTKIWQSRRAQRTDVTEDDEEVMFTAAENTPLIDYLRYNLPLENVPSVGTAGYKATKPNYTDMVYRQIVVIGVDGRMDEAEYVAEVRPRVSLTKVGKQSFKAKEIDGTELTFGVYPDPASGFPARRIPGGPFWAESGGPVLWPTPEVAPVAVLDEDVVTIVLQEPVSPNTPFTYTVSQTSGGTTTAATLVGEPVTDEDGEVTITVEAPATSGSYTFKVTAEGSNGETAESQASNSVTVNP</sequence>
<evidence type="ECO:0000313" key="2">
    <source>
        <dbReference type="EMBL" id="XCH43391.1"/>
    </source>
</evidence>
<feature type="region of interest" description="Disordered" evidence="1">
    <location>
        <begin position="304"/>
        <end position="324"/>
    </location>
</feature>
<protein>
    <submittedName>
        <fullName evidence="2">Major tail protein</fullName>
    </submittedName>
</protein>